<keyword evidence="1" id="KW-0378">Hydrolase</keyword>
<dbReference type="Gene3D" id="3.40.91.20">
    <property type="match status" value="1"/>
</dbReference>
<protein>
    <submittedName>
        <fullName evidence="1">Restriction endonuclease BglII</fullName>
    </submittedName>
</protein>
<organism evidence="1 2">
    <name type="scientific">Desulforamulus aeronauticus DSM 10349</name>
    <dbReference type="NCBI Taxonomy" id="1121421"/>
    <lineage>
        <taxon>Bacteria</taxon>
        <taxon>Bacillati</taxon>
        <taxon>Bacillota</taxon>
        <taxon>Clostridia</taxon>
        <taxon>Eubacteriales</taxon>
        <taxon>Peptococcaceae</taxon>
        <taxon>Desulforamulus</taxon>
    </lineage>
</organism>
<dbReference type="Proteomes" id="UP000183997">
    <property type="component" value="Unassembled WGS sequence"/>
</dbReference>
<dbReference type="STRING" id="1121421.SAMN02745123_00315"/>
<proteinExistence type="predicted"/>
<evidence type="ECO:0000313" key="2">
    <source>
        <dbReference type="Proteomes" id="UP000183997"/>
    </source>
</evidence>
<keyword evidence="1" id="KW-0255">Endonuclease</keyword>
<name>A0A1M6NWR0_9FIRM</name>
<reference evidence="2" key="1">
    <citation type="submission" date="2016-11" db="EMBL/GenBank/DDBJ databases">
        <authorList>
            <person name="Varghese N."/>
            <person name="Submissions S."/>
        </authorList>
    </citation>
    <scope>NUCLEOTIDE SEQUENCE [LARGE SCALE GENOMIC DNA]</scope>
    <source>
        <strain evidence="2">DSM 10349</strain>
    </source>
</reference>
<dbReference type="EMBL" id="FRAR01000005">
    <property type="protein sequence ID" value="SHK00177.1"/>
    <property type="molecule type" value="Genomic_DNA"/>
</dbReference>
<dbReference type="GO" id="GO:0003677">
    <property type="term" value="F:DNA binding"/>
    <property type="evidence" value="ECO:0007669"/>
    <property type="project" value="InterPro"/>
</dbReference>
<dbReference type="InterPro" id="IPR015278">
    <property type="entry name" value="BglII-like"/>
</dbReference>
<dbReference type="GO" id="GO:0009036">
    <property type="term" value="F:type II site-specific deoxyribonuclease activity"/>
    <property type="evidence" value="ECO:0007669"/>
    <property type="project" value="InterPro"/>
</dbReference>
<sequence length="172" mass="20237">MRTMRLTLKETSYRTASQFLDDTPTIREELYQVLLNPAMDLSSLSRAHFNHLLRERFKESGWENYPSHFHERINPFAKIELIKEDIGLEIGFRHSSLIGHNLLKFQLSAAHNSDTIKVGIFVVTTTPFQKYMKKQFNQNWAGSMNYEKVERYLRHFKNTLLMPIYLLGIDVA</sequence>
<dbReference type="SUPFAM" id="SSF52980">
    <property type="entry name" value="Restriction endonuclease-like"/>
    <property type="match status" value="1"/>
</dbReference>
<dbReference type="InterPro" id="IPR011338">
    <property type="entry name" value="BamHI/BglII/BstY"/>
</dbReference>
<keyword evidence="2" id="KW-1185">Reference proteome</keyword>
<dbReference type="GO" id="GO:0000287">
    <property type="term" value="F:magnesium ion binding"/>
    <property type="evidence" value="ECO:0007669"/>
    <property type="project" value="InterPro"/>
</dbReference>
<dbReference type="GO" id="GO:0009307">
    <property type="term" value="P:DNA restriction-modification system"/>
    <property type="evidence" value="ECO:0007669"/>
    <property type="project" value="InterPro"/>
</dbReference>
<dbReference type="Pfam" id="PF09195">
    <property type="entry name" value="Endonuc-BglII"/>
    <property type="match status" value="1"/>
</dbReference>
<gene>
    <name evidence="1" type="ORF">SAMN02745123_00315</name>
</gene>
<dbReference type="InterPro" id="IPR011335">
    <property type="entry name" value="Restrct_endonuc-II-like"/>
</dbReference>
<keyword evidence="1" id="KW-0540">Nuclease</keyword>
<accession>A0A1M6NWR0</accession>
<dbReference type="AlphaFoldDB" id="A0A1M6NWR0"/>
<evidence type="ECO:0000313" key="1">
    <source>
        <dbReference type="EMBL" id="SHK00177.1"/>
    </source>
</evidence>